<comment type="similarity">
    <text evidence="8">Belongs to the BamA family.</text>
</comment>
<keyword evidence="6 8" id="KW-0472">Membrane</keyword>
<sequence length="766" mass="86792" precursor="true">MIFYPCRRQTLFCALAILWAGRAVAQSFLVEDIRVDGLQRVSAGTVFSYLPIKKNQWIDEQITSQAITDLYASNLFSRVTMARDGNQLIVHVEEFPVIAEIQLSGNTAINTSQIKEVFSASGISEGQAYNPAMLQEMTRQLYEQYEARSKFQIHITPTVTQLPRGRVRIHFAIDEGRTAQIKSIQFVGNQRYSSDRLRKLLDTDTTGFWSRLTRDDLVNGERLNADLKRLEDFYFDRGFLDFEITSVQTALSQDKTKVFLTINLHEGKPYTLVDYRFSGDFSLTPEELSTLAPLKKDQVYNRSAVNEVLEAIKKRLADEGFARADVVALPEKNTLTQEVALNIAVTKGMRITVRHINFAGNQKSYDTVLRRELRQQESAPYSASDLERSQQRIRRLPQIEEIKQTLIPVDGHPDQVDVLFTLTERSTSHIQGGIGYGQRSGALLSIDYNDDNFWGSGNRLALNFTRSENYKSYGFDITDPYFTQSGVSANYRFNFSEYDYDKEHLSDWMADQLNATVTFGYPISEYQNIYLGGGYRRIKIATGDKVSPEITDFLQQHGKQFDEFVLTGAWTKNTLDDTYVPSTGASNSISAEVVLPSSDLKYYKITYDNKTYFSQNKPDSFIFDIHGKISYGAGYGGDYDALPFYRRYYAGGMSTVRGYSYGTLGPKYANGDAAGGDFLLSGGAEIMMPVSFNQRGRNFRVGLFVDGGYAWSDIKDFDRSDLRYSTGVFVQWLSPIGPLNMNYAVPLNKKDGDEEEKWQFTLGTAF</sequence>
<dbReference type="GO" id="GO:0009279">
    <property type="term" value="C:cell outer membrane"/>
    <property type="evidence" value="ECO:0007669"/>
    <property type="project" value="UniProtKB-SubCell"/>
</dbReference>
<evidence type="ECO:0000256" key="7">
    <source>
        <dbReference type="ARBA" id="ARBA00023237"/>
    </source>
</evidence>
<evidence type="ECO:0000256" key="1">
    <source>
        <dbReference type="ARBA" id="ARBA00004370"/>
    </source>
</evidence>
<dbReference type="Gene3D" id="3.10.20.310">
    <property type="entry name" value="membrane protein fhac"/>
    <property type="match status" value="5"/>
</dbReference>
<dbReference type="Pfam" id="PF07244">
    <property type="entry name" value="POTRA"/>
    <property type="match status" value="4"/>
</dbReference>
<keyword evidence="5 8" id="KW-0677">Repeat</keyword>
<feature type="signal peptide" evidence="8">
    <location>
        <begin position="1"/>
        <end position="25"/>
    </location>
</feature>
<dbReference type="eggNOG" id="COG4775">
    <property type="taxonomic scope" value="Bacteria"/>
</dbReference>
<dbReference type="EMBL" id="CP000513">
    <property type="protein sequence ID" value="ABQ14337.1"/>
    <property type="molecule type" value="Genomic_DNA"/>
</dbReference>
<dbReference type="RefSeq" id="WP_012031014.1">
    <property type="nucleotide sequence ID" value="NC_009446.1"/>
</dbReference>
<dbReference type="InterPro" id="IPR039910">
    <property type="entry name" value="D15-like"/>
</dbReference>
<dbReference type="PANTHER" id="PTHR12815">
    <property type="entry name" value="SORTING AND ASSEMBLY MACHINERY SAMM50 PROTEIN FAMILY MEMBER"/>
    <property type="match status" value="1"/>
</dbReference>
<keyword evidence="7 8" id="KW-0998">Cell outer membrane</keyword>
<proteinExistence type="inferred from homology"/>
<dbReference type="PROSITE" id="PS51779">
    <property type="entry name" value="POTRA"/>
    <property type="match status" value="5"/>
</dbReference>
<dbReference type="AlphaFoldDB" id="A5EV57"/>
<dbReference type="InterPro" id="IPR000184">
    <property type="entry name" value="Bac_surfAg_D15"/>
</dbReference>
<evidence type="ECO:0000256" key="2">
    <source>
        <dbReference type="ARBA" id="ARBA00022452"/>
    </source>
</evidence>
<dbReference type="InterPro" id="IPR034746">
    <property type="entry name" value="POTRA"/>
</dbReference>
<evidence type="ECO:0000259" key="10">
    <source>
        <dbReference type="PROSITE" id="PS51779"/>
    </source>
</evidence>
<evidence type="ECO:0000313" key="12">
    <source>
        <dbReference type="Proteomes" id="UP000000248"/>
    </source>
</evidence>
<dbReference type="STRING" id="246195.DNO_0681"/>
<dbReference type="GO" id="GO:0043165">
    <property type="term" value="P:Gram-negative-bacterium-type cell outer membrane assembly"/>
    <property type="evidence" value="ECO:0007669"/>
    <property type="project" value="UniProtKB-UniRule"/>
</dbReference>
<dbReference type="OrthoDB" id="9803054at2"/>
<dbReference type="Proteomes" id="UP000000248">
    <property type="component" value="Chromosome"/>
</dbReference>
<feature type="domain" description="POTRA" evidence="10">
    <location>
        <begin position="179"/>
        <end position="267"/>
    </location>
</feature>
<feature type="domain" description="POTRA" evidence="10">
    <location>
        <begin position="351"/>
        <end position="425"/>
    </location>
</feature>
<evidence type="ECO:0000256" key="8">
    <source>
        <dbReference type="HAMAP-Rule" id="MF_01430"/>
    </source>
</evidence>
<keyword evidence="12" id="KW-1185">Reference proteome</keyword>
<gene>
    <name evidence="8" type="primary">bamA</name>
    <name evidence="11" type="ordered locus">DNO_0681</name>
</gene>
<organism evidence="11 12">
    <name type="scientific">Dichelobacter nodosus (strain VCS1703A)</name>
    <dbReference type="NCBI Taxonomy" id="246195"/>
    <lineage>
        <taxon>Bacteria</taxon>
        <taxon>Pseudomonadati</taxon>
        <taxon>Pseudomonadota</taxon>
        <taxon>Gammaproteobacteria</taxon>
        <taxon>Cardiobacteriales</taxon>
        <taxon>Cardiobacteriaceae</taxon>
        <taxon>Dichelobacter</taxon>
    </lineage>
</organism>
<reference evidence="11 12" key="1">
    <citation type="journal article" date="2007" name="Nat. Biotechnol.">
        <title>Genome sequence and identification of candidate vaccine antigens from the animal pathogen Dichelobacter nodosus.</title>
        <authorList>
            <person name="Myers G.S."/>
            <person name="Parker D."/>
            <person name="Al-Hasani K."/>
            <person name="Kennan R.M."/>
            <person name="Seemann T."/>
            <person name="Ren Q."/>
            <person name="Badger J.H."/>
            <person name="Selengut J.D."/>
            <person name="Deboy R.T."/>
            <person name="Tettelin H."/>
            <person name="Boyce J.D."/>
            <person name="McCarl V.P."/>
            <person name="Han X."/>
            <person name="Nelson W.C."/>
            <person name="Madupu R."/>
            <person name="Mohamoud Y."/>
            <person name="Holley T."/>
            <person name="Fedorova N."/>
            <person name="Khouri H."/>
            <person name="Bottomley S.P."/>
            <person name="Whittington R.J."/>
            <person name="Adler B."/>
            <person name="Songer J.G."/>
            <person name="Rood J.I."/>
            <person name="Paulsen I.T."/>
        </authorList>
    </citation>
    <scope>NUCLEOTIDE SEQUENCE [LARGE SCALE GENOMIC DNA]</scope>
    <source>
        <strain evidence="11 12">VCS1703A</strain>
    </source>
</reference>
<dbReference type="HAMAP" id="MF_01430">
    <property type="entry name" value="OM_assembly_BamA"/>
    <property type="match status" value="1"/>
</dbReference>
<dbReference type="PIRSF" id="PIRSF006076">
    <property type="entry name" value="OM_assembly_OMP85"/>
    <property type="match status" value="1"/>
</dbReference>
<dbReference type="Gene3D" id="2.40.160.50">
    <property type="entry name" value="membrane protein fhac: a member of the omp85/tpsb transporter family"/>
    <property type="match status" value="1"/>
</dbReference>
<evidence type="ECO:0000256" key="3">
    <source>
        <dbReference type="ARBA" id="ARBA00022692"/>
    </source>
</evidence>
<dbReference type="PANTHER" id="PTHR12815:SF23">
    <property type="entry name" value="OUTER MEMBRANE PROTEIN ASSEMBLY FACTOR BAMA"/>
    <property type="match status" value="1"/>
</dbReference>
<dbReference type="KEGG" id="dno:DNO_0681"/>
<evidence type="ECO:0000256" key="4">
    <source>
        <dbReference type="ARBA" id="ARBA00022729"/>
    </source>
</evidence>
<name>A5EV57_DICNV</name>
<protein>
    <recommendedName>
        <fullName evidence="8 9">Outer membrane protein assembly factor BamA</fullName>
    </recommendedName>
</protein>
<dbReference type="HOGENOM" id="CLU_007664_1_0_6"/>
<dbReference type="NCBIfam" id="TIGR03303">
    <property type="entry name" value="OM_YaeT"/>
    <property type="match status" value="1"/>
</dbReference>
<comment type="subcellular location">
    <subcellularLocation>
        <location evidence="8">Cell outer membrane</location>
    </subcellularLocation>
    <subcellularLocation>
        <location evidence="1">Membrane</location>
    </subcellularLocation>
</comment>
<evidence type="ECO:0000256" key="6">
    <source>
        <dbReference type="ARBA" id="ARBA00023136"/>
    </source>
</evidence>
<dbReference type="GO" id="GO:0051205">
    <property type="term" value="P:protein insertion into membrane"/>
    <property type="evidence" value="ECO:0007669"/>
    <property type="project" value="UniProtKB-UniRule"/>
</dbReference>
<feature type="domain" description="POTRA" evidence="10">
    <location>
        <begin position="270"/>
        <end position="348"/>
    </location>
</feature>
<accession>A5EV57</accession>
<comment type="subunit">
    <text evidence="8">Part of the Bam complex.</text>
</comment>
<dbReference type="InterPro" id="IPR023707">
    <property type="entry name" value="OM_assembly_BamA"/>
</dbReference>
<dbReference type="InterPro" id="IPR010827">
    <property type="entry name" value="BamA/TamA_POTRA"/>
</dbReference>
<evidence type="ECO:0000256" key="9">
    <source>
        <dbReference type="NCBIfam" id="TIGR03303"/>
    </source>
</evidence>
<keyword evidence="2 8" id="KW-1134">Transmembrane beta strand</keyword>
<dbReference type="Pfam" id="PF01103">
    <property type="entry name" value="Omp85"/>
    <property type="match status" value="1"/>
</dbReference>
<comment type="function">
    <text evidence="8">Part of the outer membrane protein assembly complex, which is involved in assembly and insertion of beta-barrel proteins into the outer membrane.</text>
</comment>
<evidence type="ECO:0000256" key="5">
    <source>
        <dbReference type="ARBA" id="ARBA00022737"/>
    </source>
</evidence>
<keyword evidence="4 8" id="KW-0732">Signal</keyword>
<feature type="chain" id="PRO_5009006899" description="Outer membrane protein assembly factor BamA" evidence="8">
    <location>
        <begin position="26"/>
        <end position="766"/>
    </location>
</feature>
<feature type="domain" description="POTRA" evidence="10">
    <location>
        <begin position="96"/>
        <end position="176"/>
    </location>
</feature>
<keyword evidence="3 8" id="KW-0812">Transmembrane</keyword>
<feature type="domain" description="POTRA" evidence="10">
    <location>
        <begin position="28"/>
        <end position="95"/>
    </location>
</feature>
<evidence type="ECO:0000313" key="11">
    <source>
        <dbReference type="EMBL" id="ABQ14337.1"/>
    </source>
</evidence>